<keyword evidence="3" id="KW-1185">Reference proteome</keyword>
<accession>A0ABU3NU71</accession>
<reference evidence="2 3" key="1">
    <citation type="submission" date="2023-07" db="EMBL/GenBank/DDBJ databases">
        <title>The novel representative of Negativicutes class, Anaeroselena agilis gen. nov. sp. nov.</title>
        <authorList>
            <person name="Prokofeva M.I."/>
            <person name="Elcheninov A.G."/>
            <person name="Klyukina A."/>
            <person name="Kublanov I.V."/>
            <person name="Frolov E.N."/>
            <person name="Podosokorskaya O.A."/>
        </authorList>
    </citation>
    <scope>NUCLEOTIDE SEQUENCE [LARGE SCALE GENOMIC DNA]</scope>
    <source>
        <strain evidence="2 3">4137-cl</strain>
    </source>
</reference>
<dbReference type="EMBL" id="JAUOZS010000001">
    <property type="protein sequence ID" value="MDT8900375.1"/>
    <property type="molecule type" value="Genomic_DNA"/>
</dbReference>
<dbReference type="InterPro" id="IPR055731">
    <property type="entry name" value="Pam3_gp33-like"/>
</dbReference>
<evidence type="ECO:0000313" key="2">
    <source>
        <dbReference type="EMBL" id="MDT8900375.1"/>
    </source>
</evidence>
<protein>
    <submittedName>
        <fullName evidence="2">Uncharacterized protein</fullName>
    </submittedName>
</protein>
<feature type="coiled-coil region" evidence="1">
    <location>
        <begin position="13"/>
        <end position="47"/>
    </location>
</feature>
<dbReference type="Pfam" id="PF23984">
    <property type="entry name" value="DUF7307"/>
    <property type="match status" value="1"/>
</dbReference>
<gene>
    <name evidence="2" type="ORF">Q4T40_03855</name>
</gene>
<dbReference type="Proteomes" id="UP001254848">
    <property type="component" value="Unassembled WGS sequence"/>
</dbReference>
<evidence type="ECO:0000256" key="1">
    <source>
        <dbReference type="SAM" id="Coils"/>
    </source>
</evidence>
<comment type="caution">
    <text evidence="2">The sequence shown here is derived from an EMBL/GenBank/DDBJ whole genome shotgun (WGS) entry which is preliminary data.</text>
</comment>
<keyword evidence="1" id="KW-0175">Coiled coil</keyword>
<organism evidence="2 3">
    <name type="scientific">Anaeroselena agilis</name>
    <dbReference type="NCBI Taxonomy" id="3063788"/>
    <lineage>
        <taxon>Bacteria</taxon>
        <taxon>Bacillati</taxon>
        <taxon>Bacillota</taxon>
        <taxon>Negativicutes</taxon>
        <taxon>Acetonemataceae</taxon>
        <taxon>Anaeroselena</taxon>
    </lineage>
</organism>
<sequence>MDNNEIFELADRLKVFKDKKSSLEAEIKAVNKEIEQVEVRMIELMTEDELQSFKRAGNLFYLMVSEYPSAVPERKDELYRALKAKGYDYLFTINARTLAASIKEMTEQNEGILPAWLEGLIQVYEKTSIGIRRA</sequence>
<dbReference type="RefSeq" id="WP_413778923.1">
    <property type="nucleotide sequence ID" value="NZ_JAUOZS010000001.1"/>
</dbReference>
<proteinExistence type="predicted"/>
<name>A0ABU3NU71_9FIRM</name>
<evidence type="ECO:0000313" key="3">
    <source>
        <dbReference type="Proteomes" id="UP001254848"/>
    </source>
</evidence>